<comment type="caution">
    <text evidence="4">The sequence shown here is derived from an EMBL/GenBank/DDBJ whole genome shotgun (WGS) entry which is preliminary data.</text>
</comment>
<dbReference type="Pfam" id="PF05270">
    <property type="entry name" value="AbfB"/>
    <property type="match status" value="1"/>
</dbReference>
<dbReference type="RefSeq" id="WP_190836419.1">
    <property type="nucleotide sequence ID" value="NZ_CAWPPI010000110.1"/>
</dbReference>
<organism evidence="4 5">
    <name type="scientific">Iningainema tapete BLCC-T55</name>
    <dbReference type="NCBI Taxonomy" id="2748662"/>
    <lineage>
        <taxon>Bacteria</taxon>
        <taxon>Bacillati</taxon>
        <taxon>Cyanobacteriota</taxon>
        <taxon>Cyanophyceae</taxon>
        <taxon>Nostocales</taxon>
        <taxon>Scytonemataceae</taxon>
        <taxon>Iningainema tapete</taxon>
    </lineage>
</organism>
<dbReference type="AlphaFoldDB" id="A0A8J7BZD0"/>
<dbReference type="SUPFAM" id="SSF50965">
    <property type="entry name" value="Galactose oxidase, central domain"/>
    <property type="match status" value="1"/>
</dbReference>
<proteinExistence type="predicted"/>
<name>A0A8J7BZD0_9CYAN</name>
<dbReference type="InterPro" id="IPR015202">
    <property type="entry name" value="GO-like_E_set"/>
</dbReference>
<feature type="chain" id="PRO_5035312249" evidence="1">
    <location>
        <begin position="32"/>
        <end position="669"/>
    </location>
</feature>
<dbReference type="SUPFAM" id="SSF110221">
    <property type="entry name" value="AbfB domain"/>
    <property type="match status" value="1"/>
</dbReference>
<evidence type="ECO:0000313" key="4">
    <source>
        <dbReference type="EMBL" id="MBD2777347.1"/>
    </source>
</evidence>
<dbReference type="Pfam" id="PF09118">
    <property type="entry name" value="GO-like_E_set"/>
    <property type="match status" value="1"/>
</dbReference>
<evidence type="ECO:0000313" key="5">
    <source>
        <dbReference type="Proteomes" id="UP000629098"/>
    </source>
</evidence>
<keyword evidence="1" id="KW-0732">Signal</keyword>
<dbReference type="Gene3D" id="2.80.10.50">
    <property type="match status" value="1"/>
</dbReference>
<feature type="signal peptide" evidence="1">
    <location>
        <begin position="1"/>
        <end position="31"/>
    </location>
</feature>
<dbReference type="EMBL" id="JACXAE010000110">
    <property type="protein sequence ID" value="MBD2777347.1"/>
    <property type="molecule type" value="Genomic_DNA"/>
</dbReference>
<dbReference type="SUPFAM" id="SSF81296">
    <property type="entry name" value="E set domains"/>
    <property type="match status" value="1"/>
</dbReference>
<accession>A0A8J7BZD0</accession>
<dbReference type="PANTHER" id="PTHR32208:SF21">
    <property type="entry name" value="LOW QUALITY PROTEIN: ALDEHYDE OXIDASE GLOX-LIKE"/>
    <property type="match status" value="1"/>
</dbReference>
<evidence type="ECO:0000256" key="1">
    <source>
        <dbReference type="SAM" id="SignalP"/>
    </source>
</evidence>
<dbReference type="Gene3D" id="2.60.40.10">
    <property type="entry name" value="Immunoglobulins"/>
    <property type="match status" value="1"/>
</dbReference>
<feature type="domain" description="Galactose oxidase-like Early set" evidence="3">
    <location>
        <begin position="412"/>
        <end position="506"/>
    </location>
</feature>
<gene>
    <name evidence="4" type="ORF">ICL16_36195</name>
</gene>
<sequence length="669" mass="72856">MRTYNLRKILKFSTIAVVIATIITTASVVTAQVSNPNQGGMWSQIYNWPVYGVHLALMPDEKVLVWDSTKDDAPTFNATTNTSIWDPITNQHTRISNAPLAGQELFCSPHTHLADGNLLIVTGTVGEGDPVAVIFDNGLKRWVRQPTLIFPRYYPSTTSLPNGGVLVSGGGYPDRIGDIPESFESGNWRLLTGARIPFGDAPRGFIDNTTYFPWTQPAPNGQVFYAGPENTLRYIDTNGAGGMQTVGQRGDNAFRDYGSYAMYDIGKILVVGGGSALNSTYVIDINNWSPSVTQSGSLTFGRRQQNLTILADGQVLVTGGNSNPNGRDGQPGSQFDINTAVYAAEIWNPATGQWRVLSSMARSRQYHSTALLLPDARVVVAGGICTPCQSEQNAEIFSPPYLFNSDGSPATRPDITYAPATLGYSQQFSVTLSQTSNIVKAHLIKLGSVTHATNFDQRLVPLSFSQAGTTLNITAPANNNIAPPGHYMLFVVNSNGVPSVAKTIQVGGNPLPVPPPPTVQIPFNQQQSIQSFDNPNNYIRHINFLGYTNSVNSGSSTMEKNDATFKIVPGLANGQCVSFESKNFPGNFLRHVNYRVQLQANQNSDLYRKDATFCPEPGLADASSVSFRSFNLSTRYLRHRNNELWLDSHSADSVYKSNATFKFVAPWSP</sequence>
<protein>
    <submittedName>
        <fullName evidence="4">AbfB domain-containing protein</fullName>
    </submittedName>
</protein>
<keyword evidence="5" id="KW-1185">Reference proteome</keyword>
<dbReference type="InterPro" id="IPR014756">
    <property type="entry name" value="Ig_E-set"/>
</dbReference>
<dbReference type="Proteomes" id="UP000629098">
    <property type="component" value="Unassembled WGS sequence"/>
</dbReference>
<dbReference type="PANTHER" id="PTHR32208">
    <property type="entry name" value="SECRETED PROTEIN-RELATED"/>
    <property type="match status" value="1"/>
</dbReference>
<dbReference type="InterPro" id="IPR013783">
    <property type="entry name" value="Ig-like_fold"/>
</dbReference>
<dbReference type="Gene3D" id="2.130.10.80">
    <property type="entry name" value="Galactose oxidase/kelch, beta-propeller"/>
    <property type="match status" value="1"/>
</dbReference>
<dbReference type="CDD" id="cd02851">
    <property type="entry name" value="E_set_GO_C"/>
    <property type="match status" value="1"/>
</dbReference>
<dbReference type="CDD" id="cd23399">
    <property type="entry name" value="beta-trefoil_ABD_ABFB"/>
    <property type="match status" value="1"/>
</dbReference>
<reference evidence="4" key="1">
    <citation type="submission" date="2020-09" db="EMBL/GenBank/DDBJ databases">
        <title>Iningainema tapete sp. nov. (Scytonemataceae, Cyanobacteria) from greenhouses in central Florida (USA) produces two types of nodularin with biosynthetic potential for microcystin-LR and anabaenopeptins.</title>
        <authorList>
            <person name="Berthold D.E."/>
            <person name="Lefler F.W."/>
            <person name="Huang I.-S."/>
            <person name="Abdulla H."/>
            <person name="Zimba P.V."/>
            <person name="Laughinghouse H.D. IV."/>
        </authorList>
    </citation>
    <scope>NUCLEOTIDE SEQUENCE</scope>
    <source>
        <strain evidence="4">BLCCT55</strain>
    </source>
</reference>
<dbReference type="InterPro" id="IPR036195">
    <property type="entry name" value="AbfB_ABD_sf"/>
</dbReference>
<dbReference type="InterPro" id="IPR011043">
    <property type="entry name" value="Gal_Oxase/kelch_b-propeller"/>
</dbReference>
<dbReference type="GO" id="GO:0046556">
    <property type="term" value="F:alpha-L-arabinofuranosidase activity"/>
    <property type="evidence" value="ECO:0007669"/>
    <property type="project" value="InterPro"/>
</dbReference>
<feature type="domain" description="Alpha-L-arabinofuranosidase B arabinose-binding" evidence="2">
    <location>
        <begin position="528"/>
        <end position="662"/>
    </location>
</feature>
<dbReference type="InterPro" id="IPR007934">
    <property type="entry name" value="AbfB_ABD"/>
</dbReference>
<evidence type="ECO:0000259" key="3">
    <source>
        <dbReference type="Pfam" id="PF09118"/>
    </source>
</evidence>
<dbReference type="GO" id="GO:0046373">
    <property type="term" value="P:L-arabinose metabolic process"/>
    <property type="evidence" value="ECO:0007669"/>
    <property type="project" value="InterPro"/>
</dbReference>
<evidence type="ECO:0000259" key="2">
    <source>
        <dbReference type="Pfam" id="PF05270"/>
    </source>
</evidence>
<dbReference type="InterPro" id="IPR037293">
    <property type="entry name" value="Gal_Oxidase_central_sf"/>
</dbReference>